<evidence type="ECO:0000256" key="6">
    <source>
        <dbReference type="ARBA" id="ARBA00022723"/>
    </source>
</evidence>
<feature type="compositionally biased region" description="Low complexity" evidence="12">
    <location>
        <begin position="500"/>
        <end position="513"/>
    </location>
</feature>
<dbReference type="InterPro" id="IPR050083">
    <property type="entry name" value="HtpX_protease"/>
</dbReference>
<keyword evidence="5 13" id="KW-0812">Transmembrane</keyword>
<feature type="region of interest" description="Disordered" evidence="12">
    <location>
        <begin position="1"/>
        <end position="28"/>
    </location>
</feature>
<keyword evidence="10" id="KW-0482">Metalloprotease</keyword>
<evidence type="ECO:0000256" key="5">
    <source>
        <dbReference type="ARBA" id="ARBA00022692"/>
    </source>
</evidence>
<dbReference type="OrthoDB" id="9810445at2"/>
<dbReference type="AlphaFoldDB" id="A0A3P1V602"/>
<keyword evidence="6" id="KW-0479">Metal-binding</keyword>
<feature type="domain" description="Peptidase M48" evidence="14">
    <location>
        <begin position="219"/>
        <end position="311"/>
    </location>
</feature>
<dbReference type="InterPro" id="IPR001915">
    <property type="entry name" value="Peptidase_M48"/>
</dbReference>
<evidence type="ECO:0000256" key="8">
    <source>
        <dbReference type="ARBA" id="ARBA00022833"/>
    </source>
</evidence>
<dbReference type="Pfam" id="PF01435">
    <property type="entry name" value="Peptidase_M48"/>
    <property type="match status" value="2"/>
</dbReference>
<evidence type="ECO:0000256" key="12">
    <source>
        <dbReference type="SAM" id="MobiDB-lite"/>
    </source>
</evidence>
<feature type="region of interest" description="Disordered" evidence="12">
    <location>
        <begin position="413"/>
        <end position="432"/>
    </location>
</feature>
<keyword evidence="4" id="KW-0645">Protease</keyword>
<dbReference type="EMBL" id="RQZC01000006">
    <property type="protein sequence ID" value="RRD29559.1"/>
    <property type="molecule type" value="Genomic_DNA"/>
</dbReference>
<accession>A0A3P1V602</accession>
<keyword evidence="8" id="KW-0862">Zinc</keyword>
<feature type="compositionally biased region" description="Pro residues" evidence="12">
    <location>
        <begin position="1"/>
        <end position="21"/>
    </location>
</feature>
<name>A0A3P1V602_9ACTO</name>
<comment type="subcellular location">
    <subcellularLocation>
        <location evidence="2">Cell membrane</location>
        <topology evidence="2">Multi-pass membrane protein</topology>
    </subcellularLocation>
</comment>
<sequence>MTFTPPPAPMIPGADPTPGPSSPAIKQPTLFNGATTHGMMGIRQLRHRCEIPLVIAASVVAVALYATWIATSVWLIAVPEPSGVAAEVRDAILSGLPGAELLLTLPALPLIIWIVRAITYAGLRSTAVRMGPTQFPEGYRMVVEAARDYGLRRVPDAYVVLGQGAINAYAMGHGYRRFVAVHSDLFEVGGKARDPEALRFVIGHEVGHLAAGHTSFGRTLLMACAGQIPLLGSALSRAQEYTADNHGYSQAPQGVAGLIGLLGAGKYLGAQVNLHAMADRATRERGWWLHLANWLSSHPVLTWRAHALRDRSRHGRLMIRPPESSAWFPPAQPAGSELSSLWPTPAEVLAELDSTTPRVQAEEQFGRYPGLTYELPRDAVRLSDPTPVPLVGATAQPAGAAAASGVGPVVPDGGAASAPTGPAAAPGSGASGAGPAGYGITTAGAAGTTGTASATGYGAASTTPITSTGTADDGAAGVVNAVGYGVTPAGATGSDRAGQAPDPDSGPASGPGSETSPES</sequence>
<feature type="region of interest" description="Disordered" evidence="12">
    <location>
        <begin position="484"/>
        <end position="519"/>
    </location>
</feature>
<protein>
    <submittedName>
        <fullName evidence="15">M48 family peptidase</fullName>
    </submittedName>
</protein>
<evidence type="ECO:0000313" key="16">
    <source>
        <dbReference type="Proteomes" id="UP000271272"/>
    </source>
</evidence>
<evidence type="ECO:0000256" key="13">
    <source>
        <dbReference type="SAM" id="Phobius"/>
    </source>
</evidence>
<evidence type="ECO:0000256" key="4">
    <source>
        <dbReference type="ARBA" id="ARBA00022670"/>
    </source>
</evidence>
<organism evidence="15 16">
    <name type="scientific">Actinomyces bowdenii</name>
    <dbReference type="NCBI Taxonomy" id="131109"/>
    <lineage>
        <taxon>Bacteria</taxon>
        <taxon>Bacillati</taxon>
        <taxon>Actinomycetota</taxon>
        <taxon>Actinomycetes</taxon>
        <taxon>Actinomycetales</taxon>
        <taxon>Actinomycetaceae</taxon>
        <taxon>Actinomyces</taxon>
    </lineage>
</organism>
<evidence type="ECO:0000256" key="9">
    <source>
        <dbReference type="ARBA" id="ARBA00022989"/>
    </source>
</evidence>
<dbReference type="Proteomes" id="UP000271272">
    <property type="component" value="Unassembled WGS sequence"/>
</dbReference>
<feature type="domain" description="Peptidase M48" evidence="14">
    <location>
        <begin position="140"/>
        <end position="215"/>
    </location>
</feature>
<dbReference type="GO" id="GO:0006508">
    <property type="term" value="P:proteolysis"/>
    <property type="evidence" value="ECO:0007669"/>
    <property type="project" value="UniProtKB-KW"/>
</dbReference>
<feature type="transmembrane region" description="Helical" evidence="13">
    <location>
        <begin position="53"/>
        <end position="77"/>
    </location>
</feature>
<feature type="compositionally biased region" description="Low complexity" evidence="12">
    <location>
        <begin position="413"/>
        <end position="428"/>
    </location>
</feature>
<gene>
    <name evidence="15" type="ORF">EII10_05955</name>
</gene>
<dbReference type="GO" id="GO:0005886">
    <property type="term" value="C:plasma membrane"/>
    <property type="evidence" value="ECO:0007669"/>
    <property type="project" value="UniProtKB-SubCell"/>
</dbReference>
<evidence type="ECO:0000256" key="11">
    <source>
        <dbReference type="ARBA" id="ARBA00023136"/>
    </source>
</evidence>
<evidence type="ECO:0000256" key="10">
    <source>
        <dbReference type="ARBA" id="ARBA00023049"/>
    </source>
</evidence>
<dbReference type="GO" id="GO:0046872">
    <property type="term" value="F:metal ion binding"/>
    <property type="evidence" value="ECO:0007669"/>
    <property type="project" value="UniProtKB-KW"/>
</dbReference>
<evidence type="ECO:0000256" key="3">
    <source>
        <dbReference type="ARBA" id="ARBA00022475"/>
    </source>
</evidence>
<keyword evidence="16" id="KW-1185">Reference proteome</keyword>
<dbReference type="PANTHER" id="PTHR43221:SF1">
    <property type="entry name" value="PROTEASE HTPX"/>
    <property type="match status" value="1"/>
</dbReference>
<evidence type="ECO:0000256" key="7">
    <source>
        <dbReference type="ARBA" id="ARBA00022801"/>
    </source>
</evidence>
<reference evidence="15 16" key="1">
    <citation type="submission" date="2018-11" db="EMBL/GenBank/DDBJ databases">
        <title>Genomes From Bacteria Associated with the Canine Oral Cavity: a Test Case for Automated Genome-Based Taxonomic Assignment.</title>
        <authorList>
            <person name="Coil D.A."/>
            <person name="Jospin G."/>
            <person name="Darling A.E."/>
            <person name="Wallis C."/>
            <person name="Davis I.J."/>
            <person name="Harris S."/>
            <person name="Eisen J.A."/>
            <person name="Holcombe L.J."/>
            <person name="O'Flynn C."/>
        </authorList>
    </citation>
    <scope>NUCLEOTIDE SEQUENCE [LARGE SCALE GENOMIC DNA]</scope>
    <source>
        <strain evidence="15 16">OH5050</strain>
    </source>
</reference>
<comment type="caution">
    <text evidence="15">The sequence shown here is derived from an EMBL/GenBank/DDBJ whole genome shotgun (WGS) entry which is preliminary data.</text>
</comment>
<keyword evidence="7" id="KW-0378">Hydrolase</keyword>
<evidence type="ECO:0000313" key="15">
    <source>
        <dbReference type="EMBL" id="RRD29559.1"/>
    </source>
</evidence>
<dbReference type="GO" id="GO:0004222">
    <property type="term" value="F:metalloendopeptidase activity"/>
    <property type="evidence" value="ECO:0007669"/>
    <property type="project" value="InterPro"/>
</dbReference>
<proteinExistence type="predicted"/>
<comment type="cofactor">
    <cofactor evidence="1">
        <name>Zn(2+)</name>
        <dbReference type="ChEBI" id="CHEBI:29105"/>
    </cofactor>
</comment>
<evidence type="ECO:0000259" key="14">
    <source>
        <dbReference type="Pfam" id="PF01435"/>
    </source>
</evidence>
<keyword evidence="9 13" id="KW-1133">Transmembrane helix</keyword>
<dbReference type="Gene3D" id="3.30.2010.10">
    <property type="entry name" value="Metalloproteases ('zincins'), catalytic domain"/>
    <property type="match status" value="1"/>
</dbReference>
<keyword evidence="11 13" id="KW-0472">Membrane</keyword>
<evidence type="ECO:0000256" key="1">
    <source>
        <dbReference type="ARBA" id="ARBA00001947"/>
    </source>
</evidence>
<dbReference type="RefSeq" id="WP_124933590.1">
    <property type="nucleotide sequence ID" value="NZ_RQZC01000006.1"/>
</dbReference>
<evidence type="ECO:0000256" key="2">
    <source>
        <dbReference type="ARBA" id="ARBA00004651"/>
    </source>
</evidence>
<keyword evidence="3" id="KW-1003">Cell membrane</keyword>
<dbReference type="CDD" id="cd07325">
    <property type="entry name" value="M48_Ste24p_like"/>
    <property type="match status" value="1"/>
</dbReference>
<dbReference type="PANTHER" id="PTHR43221">
    <property type="entry name" value="PROTEASE HTPX"/>
    <property type="match status" value="1"/>
</dbReference>